<evidence type="ECO:0000313" key="1">
    <source>
        <dbReference type="EMBL" id="KKN30942.1"/>
    </source>
</evidence>
<dbReference type="EMBL" id="LAZR01002369">
    <property type="protein sequence ID" value="KKN30942.1"/>
    <property type="molecule type" value="Genomic_DNA"/>
</dbReference>
<protein>
    <submittedName>
        <fullName evidence="1">Uncharacterized protein</fullName>
    </submittedName>
</protein>
<comment type="caution">
    <text evidence="1">The sequence shown here is derived from an EMBL/GenBank/DDBJ whole genome shotgun (WGS) entry which is preliminary data.</text>
</comment>
<accession>A0A0F9Q1R7</accession>
<dbReference type="AlphaFoldDB" id="A0A0F9Q1R7"/>
<gene>
    <name evidence="1" type="ORF">LCGC14_0828930</name>
</gene>
<sequence>MKALVTRYGLEFESVILDDVTFRVMDSGRFGTINVYYDEQMRIPLPCDEFMKDLDTIVENAHQQIINDNSELKVQSEVNHLLSKCLDYNILFLEGEPLTGPHIVLRKYPYFDQLKRYLKR</sequence>
<organism evidence="1">
    <name type="scientific">marine sediment metagenome</name>
    <dbReference type="NCBI Taxonomy" id="412755"/>
    <lineage>
        <taxon>unclassified sequences</taxon>
        <taxon>metagenomes</taxon>
        <taxon>ecological metagenomes</taxon>
    </lineage>
</organism>
<name>A0A0F9Q1R7_9ZZZZ</name>
<proteinExistence type="predicted"/>
<reference evidence="1" key="1">
    <citation type="journal article" date="2015" name="Nature">
        <title>Complex archaea that bridge the gap between prokaryotes and eukaryotes.</title>
        <authorList>
            <person name="Spang A."/>
            <person name="Saw J.H."/>
            <person name="Jorgensen S.L."/>
            <person name="Zaremba-Niedzwiedzka K."/>
            <person name="Martijn J."/>
            <person name="Lind A.E."/>
            <person name="van Eijk R."/>
            <person name="Schleper C."/>
            <person name="Guy L."/>
            <person name="Ettema T.J."/>
        </authorList>
    </citation>
    <scope>NUCLEOTIDE SEQUENCE</scope>
</reference>